<keyword evidence="7" id="KW-0868">Chloride</keyword>
<accession>A0A3S5BGH8</accession>
<dbReference type="InterPro" id="IPR001807">
    <property type="entry name" value="ClC"/>
</dbReference>
<evidence type="ECO:0000256" key="6">
    <source>
        <dbReference type="ARBA" id="ARBA00023136"/>
    </source>
</evidence>
<dbReference type="Pfam" id="PF00654">
    <property type="entry name" value="Voltage_CLC"/>
    <property type="match status" value="1"/>
</dbReference>
<dbReference type="SUPFAM" id="SSF81340">
    <property type="entry name" value="Clc chloride channel"/>
    <property type="match status" value="1"/>
</dbReference>
<comment type="caution">
    <text evidence="9">The sequence shown here is derived from an EMBL/GenBank/DDBJ whole genome shotgun (WGS) entry which is preliminary data.</text>
</comment>
<dbReference type="Proteomes" id="UP000784294">
    <property type="component" value="Unassembled WGS sequence"/>
</dbReference>
<dbReference type="Gene3D" id="1.10.3080.10">
    <property type="entry name" value="Clc chloride channel"/>
    <property type="match status" value="1"/>
</dbReference>
<feature type="non-terminal residue" evidence="9">
    <location>
        <position position="1"/>
    </location>
</feature>
<comment type="subcellular location">
    <subcellularLocation>
        <location evidence="1">Membrane</location>
        <topology evidence="1">Multi-pass membrane protein</topology>
    </subcellularLocation>
</comment>
<evidence type="ECO:0000256" key="7">
    <source>
        <dbReference type="ARBA" id="ARBA00023214"/>
    </source>
</evidence>
<keyword evidence="6 8" id="KW-0472">Membrane</keyword>
<evidence type="ECO:0000256" key="5">
    <source>
        <dbReference type="ARBA" id="ARBA00023065"/>
    </source>
</evidence>
<evidence type="ECO:0000256" key="4">
    <source>
        <dbReference type="ARBA" id="ARBA00022989"/>
    </source>
</evidence>
<keyword evidence="4 8" id="KW-1133">Transmembrane helix</keyword>
<protein>
    <recommendedName>
        <fullName evidence="11">Chloride channel protein</fullName>
    </recommendedName>
</protein>
<evidence type="ECO:0008006" key="11">
    <source>
        <dbReference type="Google" id="ProtNLM"/>
    </source>
</evidence>
<keyword evidence="5" id="KW-0406">Ion transport</keyword>
<feature type="transmembrane region" description="Helical" evidence="8">
    <location>
        <begin position="149"/>
        <end position="166"/>
    </location>
</feature>
<dbReference type="PANTHER" id="PTHR45711">
    <property type="entry name" value="CHLORIDE CHANNEL PROTEIN"/>
    <property type="match status" value="1"/>
</dbReference>
<evidence type="ECO:0000256" key="1">
    <source>
        <dbReference type="ARBA" id="ARBA00004141"/>
    </source>
</evidence>
<dbReference type="PRINTS" id="PR00762">
    <property type="entry name" value="CLCHANNEL"/>
</dbReference>
<dbReference type="GO" id="GO:0005769">
    <property type="term" value="C:early endosome"/>
    <property type="evidence" value="ECO:0007669"/>
    <property type="project" value="TreeGrafter"/>
</dbReference>
<proteinExistence type="predicted"/>
<dbReference type="GO" id="GO:0005794">
    <property type="term" value="C:Golgi apparatus"/>
    <property type="evidence" value="ECO:0007669"/>
    <property type="project" value="TreeGrafter"/>
</dbReference>
<dbReference type="GO" id="GO:0005247">
    <property type="term" value="F:voltage-gated chloride channel activity"/>
    <property type="evidence" value="ECO:0007669"/>
    <property type="project" value="TreeGrafter"/>
</dbReference>
<dbReference type="EMBL" id="CAAALY010061515">
    <property type="protein sequence ID" value="VEL23365.1"/>
    <property type="molecule type" value="Genomic_DNA"/>
</dbReference>
<organism evidence="9 10">
    <name type="scientific">Protopolystoma xenopodis</name>
    <dbReference type="NCBI Taxonomy" id="117903"/>
    <lineage>
        <taxon>Eukaryota</taxon>
        <taxon>Metazoa</taxon>
        <taxon>Spiralia</taxon>
        <taxon>Lophotrochozoa</taxon>
        <taxon>Platyhelminthes</taxon>
        <taxon>Monogenea</taxon>
        <taxon>Polyopisthocotylea</taxon>
        <taxon>Polystomatidea</taxon>
        <taxon>Polystomatidae</taxon>
        <taxon>Protopolystoma</taxon>
    </lineage>
</organism>
<dbReference type="OrthoDB" id="44789at2759"/>
<dbReference type="InterPro" id="IPR014743">
    <property type="entry name" value="Cl-channel_core"/>
</dbReference>
<evidence type="ECO:0000313" key="10">
    <source>
        <dbReference type="Proteomes" id="UP000784294"/>
    </source>
</evidence>
<evidence type="ECO:0000256" key="8">
    <source>
        <dbReference type="SAM" id="Phobius"/>
    </source>
</evidence>
<keyword evidence="3 8" id="KW-0812">Transmembrane</keyword>
<evidence type="ECO:0000313" key="9">
    <source>
        <dbReference type="EMBL" id="VEL23365.1"/>
    </source>
</evidence>
<evidence type="ECO:0000256" key="2">
    <source>
        <dbReference type="ARBA" id="ARBA00022448"/>
    </source>
</evidence>
<dbReference type="GO" id="GO:0005886">
    <property type="term" value="C:plasma membrane"/>
    <property type="evidence" value="ECO:0007669"/>
    <property type="project" value="TreeGrafter"/>
</dbReference>
<keyword evidence="2" id="KW-0813">Transport</keyword>
<evidence type="ECO:0000256" key="3">
    <source>
        <dbReference type="ARBA" id="ARBA00022692"/>
    </source>
</evidence>
<gene>
    <name evidence="9" type="ORF">PXEA_LOCUS16805</name>
</gene>
<dbReference type="AlphaFoldDB" id="A0A3S5BGH8"/>
<dbReference type="PANTHER" id="PTHR45711:SF6">
    <property type="entry name" value="CHLORIDE CHANNEL PROTEIN"/>
    <property type="match status" value="1"/>
</dbReference>
<sequence length="183" mass="19772">SGIAEIKTILCGFTIPDFLGPWVLIAKFFSLLLAVSSGLFIGYEGPMVHVAACWSNLVAMLMPRSVVDEVERRELLSASVAAGISASFGAPIGGVLFSLEEASSYFPLKTLFRCFFCAFFAASMAHALMPFDADHLVMFAVDYEPTWHLFELVPFSILGVLGVSGSKSTIALSAFMSCLVDFF</sequence>
<reference evidence="9" key="1">
    <citation type="submission" date="2018-11" db="EMBL/GenBank/DDBJ databases">
        <authorList>
            <consortium name="Pathogen Informatics"/>
        </authorList>
    </citation>
    <scope>NUCLEOTIDE SEQUENCE</scope>
</reference>
<keyword evidence="10" id="KW-1185">Reference proteome</keyword>
<feature type="transmembrane region" description="Helical" evidence="8">
    <location>
        <begin position="22"/>
        <end position="41"/>
    </location>
</feature>
<feature type="transmembrane region" description="Helical" evidence="8">
    <location>
        <begin position="111"/>
        <end position="129"/>
    </location>
</feature>
<feature type="transmembrane region" description="Helical" evidence="8">
    <location>
        <begin position="78"/>
        <end position="99"/>
    </location>
</feature>
<name>A0A3S5BGH8_9PLAT</name>